<dbReference type="CDD" id="cd04393">
    <property type="entry name" value="RhoGAP_FAM13A1a"/>
    <property type="match status" value="1"/>
</dbReference>
<dbReference type="InterPro" id="IPR039102">
    <property type="entry name" value="FAM13"/>
</dbReference>
<name>A0A9B0LEG5_ODORO</name>
<dbReference type="Proteomes" id="UP000245340">
    <property type="component" value="Unplaced"/>
</dbReference>
<reference evidence="3" key="1">
    <citation type="submission" date="2025-08" db="UniProtKB">
        <authorList>
            <consortium name="RefSeq"/>
        </authorList>
    </citation>
    <scope>IDENTIFICATION</scope>
</reference>
<dbReference type="SUPFAM" id="SSF48350">
    <property type="entry name" value="GTPase activation domain, GAP"/>
    <property type="match status" value="1"/>
</dbReference>
<dbReference type="Pfam" id="PF00620">
    <property type="entry name" value="RhoGAP"/>
    <property type="match status" value="1"/>
</dbReference>
<dbReference type="InterPro" id="IPR000198">
    <property type="entry name" value="RhoGAP_dom"/>
</dbReference>
<organism evidence="2 3">
    <name type="scientific">Odobenus rosmarus divergens</name>
    <name type="common">Pacific walrus</name>
    <dbReference type="NCBI Taxonomy" id="9708"/>
    <lineage>
        <taxon>Eukaryota</taxon>
        <taxon>Metazoa</taxon>
        <taxon>Chordata</taxon>
        <taxon>Craniata</taxon>
        <taxon>Vertebrata</taxon>
        <taxon>Euteleostomi</taxon>
        <taxon>Mammalia</taxon>
        <taxon>Eutheria</taxon>
        <taxon>Laurasiatheria</taxon>
        <taxon>Carnivora</taxon>
        <taxon>Caniformia</taxon>
        <taxon>Pinnipedia</taxon>
        <taxon>Odobenidae</taxon>
        <taxon>Odobenus</taxon>
    </lineage>
</organism>
<evidence type="ECO:0000259" key="1">
    <source>
        <dbReference type="PROSITE" id="PS50238"/>
    </source>
</evidence>
<protein>
    <submittedName>
        <fullName evidence="3">Protein FAM13A-like isoform 1</fullName>
    </submittedName>
</protein>
<evidence type="ECO:0000313" key="3">
    <source>
        <dbReference type="RefSeq" id="XP_004391575.1"/>
    </source>
</evidence>
<evidence type="ECO:0000313" key="2">
    <source>
        <dbReference type="Proteomes" id="UP000245340"/>
    </source>
</evidence>
<dbReference type="GO" id="GO:0007165">
    <property type="term" value="P:signal transduction"/>
    <property type="evidence" value="ECO:0007669"/>
    <property type="project" value="InterPro"/>
</dbReference>
<dbReference type="PANTHER" id="PTHR15904">
    <property type="entry name" value="FAM13"/>
    <property type="match status" value="1"/>
</dbReference>
<proteinExistence type="predicted"/>
<dbReference type="Gene3D" id="1.10.555.10">
    <property type="entry name" value="Rho GTPase activation protein"/>
    <property type="match status" value="1"/>
</dbReference>
<dbReference type="SMART" id="SM00324">
    <property type="entry name" value="RhoGAP"/>
    <property type="match status" value="1"/>
</dbReference>
<feature type="domain" description="Rho-GAP" evidence="1">
    <location>
        <begin position="23"/>
        <end position="211"/>
    </location>
</feature>
<dbReference type="RefSeq" id="XP_004391575.1">
    <property type="nucleotide sequence ID" value="XM_004391518.1"/>
</dbReference>
<dbReference type="PROSITE" id="PS50238">
    <property type="entry name" value="RHOGAP"/>
    <property type="match status" value="1"/>
</dbReference>
<gene>
    <name evidence="3" type="primary">LOC101382355</name>
</gene>
<accession>A0A9B0LEG5</accession>
<dbReference type="AlphaFoldDB" id="A0A9B0LEG5"/>
<dbReference type="InterPro" id="IPR008936">
    <property type="entry name" value="Rho_GTPase_activation_prot"/>
</dbReference>
<sequence length="239" mass="27099">MKKIVAVPLNEQRNSTYKKLFGVSLQDLQQQGLTENGIPAIVGTIVEYLVKHGLTQEGLFRVNGNVKVVEQLRCKFESGAPVELGRDGDVCSAASLLKLFLRELPESVVTSALHPRFIQLFRDDRNDAQESSLRDLIEELPDTHYCLLKYLCQFLTKVAKHHVQNRMNVHNLATVFGPNCFHVPPGLEGMKEQDICNKIMAKLLENYNTLFEVEYTENDNQRCENLARLIIVKVSNFGI</sequence>
<dbReference type="PANTHER" id="PTHR15904:SF18">
    <property type="entry name" value="PROTEIN FAM13A"/>
    <property type="match status" value="1"/>
</dbReference>
<keyword evidence="2" id="KW-1185">Reference proteome</keyword>